<evidence type="ECO:0000313" key="5">
    <source>
        <dbReference type="EMBL" id="CAK8679773.1"/>
    </source>
</evidence>
<feature type="chain" id="PRO_5046733120" description="TNFR-Cys domain-containing protein" evidence="3">
    <location>
        <begin position="31"/>
        <end position="445"/>
    </location>
</feature>
<dbReference type="CDD" id="cd00185">
    <property type="entry name" value="TNFRSF"/>
    <property type="match status" value="1"/>
</dbReference>
<evidence type="ECO:0000313" key="6">
    <source>
        <dbReference type="Proteomes" id="UP001642483"/>
    </source>
</evidence>
<dbReference type="SMART" id="SM00208">
    <property type="entry name" value="TNFR"/>
    <property type="match status" value="1"/>
</dbReference>
<evidence type="ECO:0000256" key="2">
    <source>
        <dbReference type="SAM" id="Phobius"/>
    </source>
</evidence>
<evidence type="ECO:0000256" key="1">
    <source>
        <dbReference type="SAM" id="MobiDB-lite"/>
    </source>
</evidence>
<accession>A0ABP0FP41</accession>
<feature type="signal peptide" evidence="3">
    <location>
        <begin position="1"/>
        <end position="30"/>
    </location>
</feature>
<feature type="region of interest" description="Disordered" evidence="1">
    <location>
        <begin position="155"/>
        <end position="190"/>
    </location>
</feature>
<dbReference type="InterPro" id="IPR001368">
    <property type="entry name" value="TNFR/NGFR_Cys_rich_reg"/>
</dbReference>
<keyword evidence="2" id="KW-0812">Transmembrane</keyword>
<proteinExistence type="predicted"/>
<keyword evidence="2" id="KW-0472">Membrane</keyword>
<dbReference type="PROSITE" id="PS51257">
    <property type="entry name" value="PROKAR_LIPOPROTEIN"/>
    <property type="match status" value="1"/>
</dbReference>
<gene>
    <name evidence="5" type="ORF">CVLEPA_LOCUS10024</name>
</gene>
<keyword evidence="2" id="KW-1133">Transmembrane helix</keyword>
<sequence length="445" mass="50339">MILLTCKLEQWRQRMFILALLVSALQGCQSRPPETNEPDQCPDTLKPEGINPYKMRGVLTPDGVEIMCCGLNPGFYYTGPCNPDFPSTTQYLPCPTGTFMDEKVHIEPRCKPHSNCPIHYGVKGPGNSTDDTECEKCQPGFDSLTNSRTESCTEIVQPRQDNHSIEENTDNEDNEHLTPKVSYSTKPDQSGTSLPSWVFWLLIGGLTVFIVIVIFGAVFGIFYYKKYKERGRAIERLTAPQASPRASFRDETVTLLPNLDLEPDLICSTLRRSSVDLAQNLSHQLPELVTETNKRGPIRIVECRGQTDVVPVQSGIQQSSSLPPPEIETRADDISNCTEREKEMYAFGYKWAKKVDKDDVNWIFRKLTVLSNPETEINNVNKPETPRERFIRLFQVLVKHGVEHFYPQRIFDVCIAEGWITYADLVRDHFPGEVHSEDSDSSDGG</sequence>
<protein>
    <recommendedName>
        <fullName evidence="4">TNFR-Cys domain-containing protein</fullName>
    </recommendedName>
</protein>
<feature type="compositionally biased region" description="Polar residues" evidence="1">
    <location>
        <begin position="181"/>
        <end position="190"/>
    </location>
</feature>
<evidence type="ECO:0000256" key="3">
    <source>
        <dbReference type="SAM" id="SignalP"/>
    </source>
</evidence>
<keyword evidence="6" id="KW-1185">Reference proteome</keyword>
<feature type="domain" description="TNFR-Cys" evidence="4">
    <location>
        <begin position="94"/>
        <end position="134"/>
    </location>
</feature>
<comment type="caution">
    <text evidence="5">The sequence shown here is derived from an EMBL/GenBank/DDBJ whole genome shotgun (WGS) entry which is preliminary data.</text>
</comment>
<dbReference type="EMBL" id="CAWYQH010000068">
    <property type="protein sequence ID" value="CAK8679773.1"/>
    <property type="molecule type" value="Genomic_DNA"/>
</dbReference>
<keyword evidence="3" id="KW-0732">Signal</keyword>
<reference evidence="5 6" key="1">
    <citation type="submission" date="2024-02" db="EMBL/GenBank/DDBJ databases">
        <authorList>
            <person name="Daric V."/>
            <person name="Darras S."/>
        </authorList>
    </citation>
    <scope>NUCLEOTIDE SEQUENCE [LARGE SCALE GENOMIC DNA]</scope>
</reference>
<evidence type="ECO:0000259" key="4">
    <source>
        <dbReference type="SMART" id="SM00208"/>
    </source>
</evidence>
<name>A0ABP0FP41_CLALP</name>
<dbReference type="Gene3D" id="2.10.50.10">
    <property type="entry name" value="Tumor Necrosis Factor Receptor, subunit A, domain 2"/>
    <property type="match status" value="1"/>
</dbReference>
<dbReference type="Proteomes" id="UP001642483">
    <property type="component" value="Unassembled WGS sequence"/>
</dbReference>
<feature type="transmembrane region" description="Helical" evidence="2">
    <location>
        <begin position="197"/>
        <end position="224"/>
    </location>
</feature>
<organism evidence="5 6">
    <name type="scientific">Clavelina lepadiformis</name>
    <name type="common">Light-bulb sea squirt</name>
    <name type="synonym">Ascidia lepadiformis</name>
    <dbReference type="NCBI Taxonomy" id="159417"/>
    <lineage>
        <taxon>Eukaryota</taxon>
        <taxon>Metazoa</taxon>
        <taxon>Chordata</taxon>
        <taxon>Tunicata</taxon>
        <taxon>Ascidiacea</taxon>
        <taxon>Aplousobranchia</taxon>
        <taxon>Clavelinidae</taxon>
        <taxon>Clavelina</taxon>
    </lineage>
</organism>